<protein>
    <submittedName>
        <fullName evidence="2">Uncharacterized protein</fullName>
    </submittedName>
</protein>
<dbReference type="Proteomes" id="UP000410492">
    <property type="component" value="Unassembled WGS sequence"/>
</dbReference>
<feature type="compositionally biased region" description="Basic and acidic residues" evidence="1">
    <location>
        <begin position="104"/>
        <end position="116"/>
    </location>
</feature>
<organism evidence="2 3">
    <name type="scientific">Callosobruchus maculatus</name>
    <name type="common">Southern cowpea weevil</name>
    <name type="synonym">Pulse bruchid</name>
    <dbReference type="NCBI Taxonomy" id="64391"/>
    <lineage>
        <taxon>Eukaryota</taxon>
        <taxon>Metazoa</taxon>
        <taxon>Ecdysozoa</taxon>
        <taxon>Arthropoda</taxon>
        <taxon>Hexapoda</taxon>
        <taxon>Insecta</taxon>
        <taxon>Pterygota</taxon>
        <taxon>Neoptera</taxon>
        <taxon>Endopterygota</taxon>
        <taxon>Coleoptera</taxon>
        <taxon>Polyphaga</taxon>
        <taxon>Cucujiformia</taxon>
        <taxon>Chrysomeloidea</taxon>
        <taxon>Chrysomelidae</taxon>
        <taxon>Bruchinae</taxon>
        <taxon>Bruchini</taxon>
        <taxon>Callosobruchus</taxon>
    </lineage>
</organism>
<evidence type="ECO:0000313" key="3">
    <source>
        <dbReference type="Proteomes" id="UP000410492"/>
    </source>
</evidence>
<sequence length="129" mass="13815">MELRLSFTLQHFVISVQIISYFVTVCFESIQPFCTRSILAARSSPHITTSLIATMPLVSGGGGGTTGTSVYRSTTVSAANTAGGLLDGVRRALGMATRDAADDDRERKEKLLSQDEGHARQITMVASPH</sequence>
<gene>
    <name evidence="2" type="ORF">CALMAC_LOCUS2157</name>
</gene>
<reference evidence="2 3" key="1">
    <citation type="submission" date="2019-01" db="EMBL/GenBank/DDBJ databases">
        <authorList>
            <person name="Sayadi A."/>
        </authorList>
    </citation>
    <scope>NUCLEOTIDE SEQUENCE [LARGE SCALE GENOMIC DNA]</scope>
</reference>
<feature type="region of interest" description="Disordered" evidence="1">
    <location>
        <begin position="97"/>
        <end position="116"/>
    </location>
</feature>
<accession>A0A653BLX6</accession>
<evidence type="ECO:0000313" key="2">
    <source>
        <dbReference type="EMBL" id="VEN36597.1"/>
    </source>
</evidence>
<evidence type="ECO:0000256" key="1">
    <source>
        <dbReference type="SAM" id="MobiDB-lite"/>
    </source>
</evidence>
<dbReference type="AlphaFoldDB" id="A0A653BLX6"/>
<keyword evidence="3" id="KW-1185">Reference proteome</keyword>
<name>A0A653BLX6_CALMS</name>
<dbReference type="EMBL" id="CAACVG010002545">
    <property type="protein sequence ID" value="VEN36597.1"/>
    <property type="molecule type" value="Genomic_DNA"/>
</dbReference>
<proteinExistence type="predicted"/>